<sequence length="505" mass="55840">MTTLNNPIAGRALPALPPSVLTSEGVLVDVSGDRWIIPSLAYGIREFDFSVLENLSAELVALLKGGLLHHLQFKSFSHFQNLYSNFIWFYRATLGTRSDPIAQIEIEHVLAYRGKLNRTTEWKLSVVRVLLTGLAELGFGIASEEATNYLRDSTLRGNIKGTSVRTRDPNTGAFTDVELLNIQSSLNDAYAAGEIKLSDFATGWMLLSYGLRTIQIAALKECDLVTENIDGVKRYELRIPRAKQRDTAYRGAFKSRYCSKQLGQLLEAVIAENKVKFADPGMDSTDRPMFWDEGPGHLPGLQHHMSSRAIAKRIQQVIEGLSGLKANTRRFRITLGQRSADNGVDKHTLAELLDHSDTQNVHVYYEASPEMALRLDKHLAMDMAPLAQAFAGVVVTTEGGGATGAGNASKIYDRSLANNVDVSLGDCGQMSFCGLTLPFACYTCRHFKPWIDGPHEAFLEALVVDRERMIAEATDPKIYTIRDRTILAVAQVIQLCEGMREEKGA</sequence>
<protein>
    <submittedName>
        <fullName evidence="2">Integrase</fullName>
    </submittedName>
</protein>
<dbReference type="InterPro" id="IPR011010">
    <property type="entry name" value="DNA_brk_join_enz"/>
</dbReference>
<reference evidence="2 3" key="1">
    <citation type="submission" date="2020-08" db="EMBL/GenBank/DDBJ databases">
        <title>Genomic Encyclopedia of Type Strains, Phase IV (KMG-IV): sequencing the most valuable type-strain genomes for metagenomic binning, comparative biology and taxonomic classification.</title>
        <authorList>
            <person name="Goeker M."/>
        </authorList>
    </citation>
    <scope>NUCLEOTIDE SEQUENCE [LARGE SCALE GENOMIC DNA]</scope>
    <source>
        <strain evidence="2 3">DSM 23447</strain>
    </source>
</reference>
<evidence type="ECO:0000256" key="1">
    <source>
        <dbReference type="ARBA" id="ARBA00023172"/>
    </source>
</evidence>
<proteinExistence type="predicted"/>
<evidence type="ECO:0000313" key="2">
    <source>
        <dbReference type="EMBL" id="MBB4053679.1"/>
    </source>
</evidence>
<dbReference type="RefSeq" id="WP_183312451.1">
    <property type="nucleotide sequence ID" value="NZ_JACIEW010000010.1"/>
</dbReference>
<dbReference type="GO" id="GO:0006310">
    <property type="term" value="P:DNA recombination"/>
    <property type="evidence" value="ECO:0007669"/>
    <property type="project" value="UniProtKB-KW"/>
</dbReference>
<dbReference type="InterPro" id="IPR013762">
    <property type="entry name" value="Integrase-like_cat_sf"/>
</dbReference>
<dbReference type="AlphaFoldDB" id="A0A7W6NCH9"/>
<keyword evidence="3" id="KW-1185">Reference proteome</keyword>
<keyword evidence="1" id="KW-0233">DNA recombination</keyword>
<dbReference type="Proteomes" id="UP000547011">
    <property type="component" value="Unassembled WGS sequence"/>
</dbReference>
<evidence type="ECO:0000313" key="3">
    <source>
        <dbReference type="Proteomes" id="UP000547011"/>
    </source>
</evidence>
<dbReference type="GO" id="GO:0003677">
    <property type="term" value="F:DNA binding"/>
    <property type="evidence" value="ECO:0007669"/>
    <property type="project" value="InterPro"/>
</dbReference>
<organism evidence="2 3">
    <name type="scientific">Devosia subaequoris</name>
    <dbReference type="NCBI Taxonomy" id="395930"/>
    <lineage>
        <taxon>Bacteria</taxon>
        <taxon>Pseudomonadati</taxon>
        <taxon>Pseudomonadota</taxon>
        <taxon>Alphaproteobacteria</taxon>
        <taxon>Hyphomicrobiales</taxon>
        <taxon>Devosiaceae</taxon>
        <taxon>Devosia</taxon>
    </lineage>
</organism>
<accession>A0A7W6NCH9</accession>
<dbReference type="EMBL" id="JACIEW010000010">
    <property type="protein sequence ID" value="MBB4053679.1"/>
    <property type="molecule type" value="Genomic_DNA"/>
</dbReference>
<dbReference type="InterPro" id="IPR048120">
    <property type="entry name" value="Integrase-like"/>
</dbReference>
<comment type="caution">
    <text evidence="2">The sequence shown here is derived from an EMBL/GenBank/DDBJ whole genome shotgun (WGS) entry which is preliminary data.</text>
</comment>
<dbReference type="SUPFAM" id="SSF56349">
    <property type="entry name" value="DNA breaking-rejoining enzymes"/>
    <property type="match status" value="1"/>
</dbReference>
<dbReference type="NCBIfam" id="NF041502">
    <property type="entry name" value="integrase_1"/>
    <property type="match status" value="1"/>
</dbReference>
<dbReference type="Gene3D" id="1.10.443.10">
    <property type="entry name" value="Intergrase catalytic core"/>
    <property type="match status" value="1"/>
</dbReference>
<name>A0A7W6NCH9_9HYPH</name>
<dbReference type="GO" id="GO:0015074">
    <property type="term" value="P:DNA integration"/>
    <property type="evidence" value="ECO:0007669"/>
    <property type="project" value="InterPro"/>
</dbReference>
<gene>
    <name evidence="2" type="ORF">GGR20_003341</name>
</gene>